<protein>
    <submittedName>
        <fullName evidence="4">Chitin binding</fullName>
    </submittedName>
</protein>
<evidence type="ECO:0000256" key="1">
    <source>
        <dbReference type="SAM" id="MobiDB-lite"/>
    </source>
</evidence>
<feature type="region of interest" description="Disordered" evidence="1">
    <location>
        <begin position="658"/>
        <end position="689"/>
    </location>
</feature>
<dbReference type="EMBL" id="ASGP02000001">
    <property type="protein sequence ID" value="KAH9528626.1"/>
    <property type="molecule type" value="Genomic_DNA"/>
</dbReference>
<dbReference type="GO" id="GO:0008061">
    <property type="term" value="F:chitin binding"/>
    <property type="evidence" value="ECO:0007669"/>
    <property type="project" value="InterPro"/>
</dbReference>
<dbReference type="InterPro" id="IPR011330">
    <property type="entry name" value="Glyco_hydro/deAcase_b/a-brl"/>
</dbReference>
<dbReference type="InterPro" id="IPR002557">
    <property type="entry name" value="Chitin-bd_dom"/>
</dbReference>
<evidence type="ECO:0000259" key="3">
    <source>
        <dbReference type="PROSITE" id="PS50940"/>
    </source>
</evidence>
<reference evidence="4" key="2">
    <citation type="journal article" date="2022" name="Res Sq">
        <title>Comparative Genomics Reveals Insights into the Divergent Evolution of Astigmatic Mites and Household Pest Adaptations.</title>
        <authorList>
            <person name="Xiong Q."/>
            <person name="Wan A.T.-Y."/>
            <person name="Liu X.-Y."/>
            <person name="Fung C.S.-H."/>
            <person name="Xiao X."/>
            <person name="Malainual N."/>
            <person name="Hou J."/>
            <person name="Wang L."/>
            <person name="Wang M."/>
            <person name="Yang K."/>
            <person name="Cui Y."/>
            <person name="Leung E."/>
            <person name="Nong W."/>
            <person name="Shin S.-K."/>
            <person name="Au S."/>
            <person name="Jeong K.Y."/>
            <person name="Chew F.T."/>
            <person name="Hui J."/>
            <person name="Leung T.F."/>
            <person name="Tungtrongchitr A."/>
            <person name="Zhong N."/>
            <person name="Liu Z."/>
            <person name="Tsui S."/>
        </authorList>
    </citation>
    <scope>NUCLEOTIDE SEQUENCE</scope>
    <source>
        <strain evidence="4">Derf</strain>
        <tissue evidence="4">Whole organism</tissue>
    </source>
</reference>
<accession>A0A922L9R8</accession>
<dbReference type="InterPro" id="IPR002509">
    <property type="entry name" value="NODB_dom"/>
</dbReference>
<feature type="compositionally biased region" description="Polar residues" evidence="1">
    <location>
        <begin position="658"/>
        <end position="667"/>
    </location>
</feature>
<dbReference type="GO" id="GO:0005975">
    <property type="term" value="P:carbohydrate metabolic process"/>
    <property type="evidence" value="ECO:0007669"/>
    <property type="project" value="InterPro"/>
</dbReference>
<dbReference type="InterPro" id="IPR052740">
    <property type="entry name" value="CE4"/>
</dbReference>
<feature type="compositionally biased region" description="Polar residues" evidence="1">
    <location>
        <begin position="468"/>
        <end position="482"/>
    </location>
</feature>
<dbReference type="Gene3D" id="2.170.140.10">
    <property type="entry name" value="Chitin binding domain"/>
    <property type="match status" value="1"/>
</dbReference>
<dbReference type="Gene3D" id="3.20.20.370">
    <property type="entry name" value="Glycoside hydrolase/deacetylase"/>
    <property type="match status" value="1"/>
</dbReference>
<proteinExistence type="predicted"/>
<feature type="domain" description="Chitin-binding type-2" evidence="3">
    <location>
        <begin position="186"/>
        <end position="241"/>
    </location>
</feature>
<dbReference type="SUPFAM" id="SSF88713">
    <property type="entry name" value="Glycoside hydrolase/deacetylase"/>
    <property type="match status" value="1"/>
</dbReference>
<keyword evidence="2" id="KW-0812">Transmembrane</keyword>
<keyword evidence="5" id="KW-1185">Reference proteome</keyword>
<feature type="compositionally biased region" description="Basic and acidic residues" evidence="1">
    <location>
        <begin position="290"/>
        <end position="301"/>
    </location>
</feature>
<sequence>MNRSNRIINHHNNYRRRCCWSLWWCRLLFCIFFITSLFNYCSLLKSKLSNQSLQRFIHIHHHSTATTLLPPKSANTLSSTTLHGVGGDNDRSQQQRYIKNATDDHHHQNRLINLPMKMKTVANNIIINNDDDRMMKLAINNRTIGNNIDDRRNYYLTIISNDDDKNDQQLRTPPTTTTTTTSLPSAFICPEQFGYFADRKDCSRYYVCVFGDPLHEQCTGGLYFSAELQTCDWPQNVVCTILMTSSTTLATTNFNHDDDDGGRFKNMIIELNKTMKMTTIDNNNNNNNENGRKIIDNEKNRSTTTTTASAINFDYDNNNLDDDDNQNFDESIASFIDTNGEIYIHDNDDHTPNDLRYSLLEQRTNTIADPLSISTRPQQETTTMKNRVKHIKMMIDENKNNGMKYGTTTTKTTTMKQNDNRNITSTLINNGNIKFDDDDVDGGGVDGDDDIVFGNDGDNDNNKTDVNYSDQKSLNSRQQSGQKQDDGDDDDDEKLKVKINENENRYPEHLLPRLKIVKKQLKDFETESLLSSMTSQLDSRQNLVFDKNFINDDDDDGNNVIEQQPVMVMMMMKQNNSHHNQHHSSTTDGTITFTANDDLNDDYLNKRDLWNFNEFQTKFPSNGQSKQQRTMNHIIPMDSSYELNTKAIAFDSTRTSSLKNKISNNDLGDSIKNNSNQQQKQQPSAAAATSFNQDSFLQVFRRAQLSSPLNYNNNQTNNKDHQQRRRYLLPSLSFPMNRQQQQQQRFMNNNPRKSSIENRNTLAESKSNKQPRQDSQIIFYSYYRDNLRNSKNDDTFIRKRLNSLPTIQQQQHQSIVDVNNNSSMIHPSKPTTTNNNMEVFTIRSDDFLLKNYNHQNNNNSSSSLITSMQASQISEKRVKPTTKTTTTTALFDNGHSLRKMLPVFHLNLFASTAGNLTTKSTATTATNDALITSSSNPLPSSSASSTIKSLIKESINYVLPPPPSSDQNHQQQCDPKLNCRLPKCFCPDVKPPSGLKRKEIPQMILLTFDDAVNDVNFPLYQEIFERQTKRTNPNGCPMKGTFFVSHEWTDYGKVQTLYARGHEIASHSITHSYGENFSTKQWYREIAGQREILHRFAGIPRHEIRGMRAPFLQIGGDEQFQMLMDANMTYDSSISIFDNAPPYWPYTLDFGIQHDCMITPCPTRSYPGLWEIGLIMWHDLMGGGRCTMGNSCTSPTDEKGVFDLIMTNFKRHYETNRAPFGLFYQSNWFTTAHHKAGFFTFH</sequence>
<feature type="region of interest" description="Disordered" evidence="1">
    <location>
        <begin position="446"/>
        <end position="493"/>
    </location>
</feature>
<dbReference type="PROSITE" id="PS50940">
    <property type="entry name" value="CHIT_BIND_II"/>
    <property type="match status" value="1"/>
</dbReference>
<keyword evidence="2" id="KW-0472">Membrane</keyword>
<gene>
    <name evidence="4" type="primary">Cda5_2</name>
    <name evidence="4" type="ORF">DERF_002550</name>
</gene>
<name>A0A922L9R8_DERFA</name>
<reference evidence="4" key="1">
    <citation type="submission" date="2013-05" db="EMBL/GenBank/DDBJ databases">
        <authorList>
            <person name="Yim A.K.Y."/>
            <person name="Chan T.F."/>
            <person name="Ji K.M."/>
            <person name="Liu X.Y."/>
            <person name="Zhou J.W."/>
            <person name="Li R.Q."/>
            <person name="Yang K.Y."/>
            <person name="Li J."/>
            <person name="Li M."/>
            <person name="Law P.T.W."/>
            <person name="Wu Y.L."/>
            <person name="Cai Z.L."/>
            <person name="Qin H."/>
            <person name="Bao Y."/>
            <person name="Leung R.K.K."/>
            <person name="Ng P.K.S."/>
            <person name="Zou J."/>
            <person name="Zhong X.J."/>
            <person name="Ran P.X."/>
            <person name="Zhong N.S."/>
            <person name="Liu Z.G."/>
            <person name="Tsui S.K.W."/>
        </authorList>
    </citation>
    <scope>NUCLEOTIDE SEQUENCE</scope>
    <source>
        <strain evidence="4">Derf</strain>
        <tissue evidence="4">Whole organism</tissue>
    </source>
</reference>
<dbReference type="GO" id="GO:0016810">
    <property type="term" value="F:hydrolase activity, acting on carbon-nitrogen (but not peptide) bonds"/>
    <property type="evidence" value="ECO:0007669"/>
    <property type="project" value="InterPro"/>
</dbReference>
<evidence type="ECO:0000313" key="5">
    <source>
        <dbReference type="Proteomes" id="UP000790347"/>
    </source>
</evidence>
<dbReference type="Proteomes" id="UP000790347">
    <property type="component" value="Unassembled WGS sequence"/>
</dbReference>
<feature type="region of interest" description="Disordered" evidence="1">
    <location>
        <begin position="281"/>
        <end position="303"/>
    </location>
</feature>
<dbReference type="Pfam" id="PF01522">
    <property type="entry name" value="Polysacc_deac_1"/>
    <property type="match status" value="1"/>
</dbReference>
<comment type="caution">
    <text evidence="4">The sequence shown here is derived from an EMBL/GenBank/DDBJ whole genome shotgun (WGS) entry which is preliminary data.</text>
</comment>
<dbReference type="GO" id="GO:0005576">
    <property type="term" value="C:extracellular region"/>
    <property type="evidence" value="ECO:0007669"/>
    <property type="project" value="InterPro"/>
</dbReference>
<evidence type="ECO:0000313" key="4">
    <source>
        <dbReference type="EMBL" id="KAH9528626.1"/>
    </source>
</evidence>
<dbReference type="InterPro" id="IPR036508">
    <property type="entry name" value="Chitin-bd_dom_sf"/>
</dbReference>
<dbReference type="PANTHER" id="PTHR45985:SF3">
    <property type="entry name" value="CHITIN DEACETYLASE-LIKE 4"/>
    <property type="match status" value="1"/>
</dbReference>
<keyword evidence="2" id="KW-1133">Transmembrane helix</keyword>
<organism evidence="4 5">
    <name type="scientific">Dermatophagoides farinae</name>
    <name type="common">American house dust mite</name>
    <dbReference type="NCBI Taxonomy" id="6954"/>
    <lineage>
        <taxon>Eukaryota</taxon>
        <taxon>Metazoa</taxon>
        <taxon>Ecdysozoa</taxon>
        <taxon>Arthropoda</taxon>
        <taxon>Chelicerata</taxon>
        <taxon>Arachnida</taxon>
        <taxon>Acari</taxon>
        <taxon>Acariformes</taxon>
        <taxon>Sarcoptiformes</taxon>
        <taxon>Astigmata</taxon>
        <taxon>Psoroptidia</taxon>
        <taxon>Analgoidea</taxon>
        <taxon>Pyroglyphidae</taxon>
        <taxon>Dermatophagoidinae</taxon>
        <taxon>Dermatophagoides</taxon>
    </lineage>
</organism>
<dbReference type="SUPFAM" id="SSF57625">
    <property type="entry name" value="Invertebrate chitin-binding proteins"/>
    <property type="match status" value="1"/>
</dbReference>
<feature type="transmembrane region" description="Helical" evidence="2">
    <location>
        <begin position="21"/>
        <end position="40"/>
    </location>
</feature>
<dbReference type="AlphaFoldDB" id="A0A922L9R8"/>
<dbReference type="PANTHER" id="PTHR45985">
    <property type="match status" value="1"/>
</dbReference>
<feature type="compositionally biased region" description="Low complexity" evidence="1">
    <location>
        <begin position="672"/>
        <end position="688"/>
    </location>
</feature>
<evidence type="ECO:0000256" key="2">
    <source>
        <dbReference type="SAM" id="Phobius"/>
    </source>
</evidence>
<dbReference type="Pfam" id="PF01607">
    <property type="entry name" value="CBM_14"/>
    <property type="match status" value="1"/>
</dbReference>
<dbReference type="SMART" id="SM00494">
    <property type="entry name" value="ChtBD2"/>
    <property type="match status" value="1"/>
</dbReference>